<evidence type="ECO:0000313" key="2">
    <source>
        <dbReference type="EMBL" id="MED6213321.1"/>
    </source>
</evidence>
<dbReference type="Proteomes" id="UP001341840">
    <property type="component" value="Unassembled WGS sequence"/>
</dbReference>
<sequence>MAPRGRSRARRGGRSGKQPAAAPEANPQDPEGLYRLNDEWHIAGALISHIHVSRYFAFTLLYLLFMDFYGSVNLEGLGYYFSLCNAAAQGTTDIAGCVPLILSWIYHRFPEFSSQSADQITWPLAE</sequence>
<feature type="compositionally biased region" description="Basic residues" evidence="1">
    <location>
        <begin position="1"/>
        <end position="14"/>
    </location>
</feature>
<protein>
    <submittedName>
        <fullName evidence="2">Uncharacterized protein</fullName>
    </submittedName>
</protein>
<feature type="non-terminal residue" evidence="2">
    <location>
        <position position="126"/>
    </location>
</feature>
<reference evidence="2 3" key="1">
    <citation type="journal article" date="2023" name="Plants (Basel)">
        <title>Bridging the Gap: Combining Genomics and Transcriptomics Approaches to Understand Stylosanthes scabra, an Orphan Legume from the Brazilian Caatinga.</title>
        <authorList>
            <person name="Ferreira-Neto J.R.C."/>
            <person name="da Silva M.D."/>
            <person name="Binneck E."/>
            <person name="de Melo N.F."/>
            <person name="da Silva R.H."/>
            <person name="de Melo A.L.T.M."/>
            <person name="Pandolfi V."/>
            <person name="Bustamante F.O."/>
            <person name="Brasileiro-Vidal A.C."/>
            <person name="Benko-Iseppon A.M."/>
        </authorList>
    </citation>
    <scope>NUCLEOTIDE SEQUENCE [LARGE SCALE GENOMIC DNA]</scope>
    <source>
        <tissue evidence="2">Leaves</tissue>
    </source>
</reference>
<proteinExistence type="predicted"/>
<name>A0ABU6YU12_9FABA</name>
<evidence type="ECO:0000256" key="1">
    <source>
        <dbReference type="SAM" id="MobiDB-lite"/>
    </source>
</evidence>
<dbReference type="EMBL" id="JASCZI010243529">
    <property type="protein sequence ID" value="MED6213321.1"/>
    <property type="molecule type" value="Genomic_DNA"/>
</dbReference>
<organism evidence="2 3">
    <name type="scientific">Stylosanthes scabra</name>
    <dbReference type="NCBI Taxonomy" id="79078"/>
    <lineage>
        <taxon>Eukaryota</taxon>
        <taxon>Viridiplantae</taxon>
        <taxon>Streptophyta</taxon>
        <taxon>Embryophyta</taxon>
        <taxon>Tracheophyta</taxon>
        <taxon>Spermatophyta</taxon>
        <taxon>Magnoliopsida</taxon>
        <taxon>eudicotyledons</taxon>
        <taxon>Gunneridae</taxon>
        <taxon>Pentapetalae</taxon>
        <taxon>rosids</taxon>
        <taxon>fabids</taxon>
        <taxon>Fabales</taxon>
        <taxon>Fabaceae</taxon>
        <taxon>Papilionoideae</taxon>
        <taxon>50 kb inversion clade</taxon>
        <taxon>dalbergioids sensu lato</taxon>
        <taxon>Dalbergieae</taxon>
        <taxon>Pterocarpus clade</taxon>
        <taxon>Stylosanthes</taxon>
    </lineage>
</organism>
<keyword evidence="3" id="KW-1185">Reference proteome</keyword>
<gene>
    <name evidence="2" type="ORF">PIB30_092021</name>
</gene>
<feature type="region of interest" description="Disordered" evidence="1">
    <location>
        <begin position="1"/>
        <end position="30"/>
    </location>
</feature>
<evidence type="ECO:0000313" key="3">
    <source>
        <dbReference type="Proteomes" id="UP001341840"/>
    </source>
</evidence>
<accession>A0ABU6YU12</accession>
<comment type="caution">
    <text evidence="2">The sequence shown here is derived from an EMBL/GenBank/DDBJ whole genome shotgun (WGS) entry which is preliminary data.</text>
</comment>